<dbReference type="InterPro" id="IPR002423">
    <property type="entry name" value="Cpn60/GroEL/TCP-1"/>
</dbReference>
<dbReference type="CDD" id="cd03341">
    <property type="entry name" value="TCP1_theta"/>
    <property type="match status" value="1"/>
</dbReference>
<dbReference type="InterPro" id="IPR027410">
    <property type="entry name" value="TCP-1-like_intermed_sf"/>
</dbReference>
<dbReference type="InterPro" id="IPR012721">
    <property type="entry name" value="Chap_CCT_theta"/>
</dbReference>
<dbReference type="PRINTS" id="PR00304">
    <property type="entry name" value="TCOMPLEXTCP1"/>
</dbReference>
<dbReference type="Proteomes" id="UP000694843">
    <property type="component" value="Unplaced"/>
</dbReference>
<dbReference type="RefSeq" id="XP_047736061.1">
    <property type="nucleotide sequence ID" value="XM_047880105.1"/>
</dbReference>
<comment type="similarity">
    <text evidence="2 11">Belongs to the TCP-1 chaperonin family.</text>
</comment>
<dbReference type="PROSITE" id="PS00751">
    <property type="entry name" value="TCP1_2"/>
    <property type="match status" value="1"/>
</dbReference>
<gene>
    <name evidence="13" type="primary">LOC108667501</name>
</gene>
<dbReference type="FunFam" id="3.50.7.10:FF:000008">
    <property type="entry name" value="T-complex protein 1 subunit theta"/>
    <property type="match status" value="1"/>
</dbReference>
<evidence type="ECO:0000256" key="5">
    <source>
        <dbReference type="ARBA" id="ARBA00022741"/>
    </source>
</evidence>
<dbReference type="GO" id="GO:0005737">
    <property type="term" value="C:cytoplasm"/>
    <property type="evidence" value="ECO:0007669"/>
    <property type="project" value="UniProtKB-SubCell"/>
</dbReference>
<accession>A0A979FGL1</accession>
<keyword evidence="6 11" id="KW-0067">ATP-binding</keyword>
<keyword evidence="12" id="KW-1185">Reference proteome</keyword>
<dbReference type="GO" id="GO:0005524">
    <property type="term" value="F:ATP binding"/>
    <property type="evidence" value="ECO:0007669"/>
    <property type="project" value="UniProtKB-KW"/>
</dbReference>
<dbReference type="InterPro" id="IPR027413">
    <property type="entry name" value="GROEL-like_equatorial_sf"/>
</dbReference>
<dbReference type="CTD" id="10694"/>
<dbReference type="Gene3D" id="3.30.260.10">
    <property type="entry name" value="TCP-1-like chaperonin intermediate domain"/>
    <property type="match status" value="1"/>
</dbReference>
<dbReference type="KEGG" id="hazt:108667501"/>
<dbReference type="SUPFAM" id="SSF48592">
    <property type="entry name" value="GroEL equatorial domain-like"/>
    <property type="match status" value="1"/>
</dbReference>
<dbReference type="OMA" id="WGLKYAV"/>
<evidence type="ECO:0000256" key="3">
    <source>
        <dbReference type="ARBA" id="ARBA00016981"/>
    </source>
</evidence>
<organism evidence="12 13">
    <name type="scientific">Hyalella azteca</name>
    <name type="common">Amphipod</name>
    <dbReference type="NCBI Taxonomy" id="294128"/>
    <lineage>
        <taxon>Eukaryota</taxon>
        <taxon>Metazoa</taxon>
        <taxon>Ecdysozoa</taxon>
        <taxon>Arthropoda</taxon>
        <taxon>Crustacea</taxon>
        <taxon>Multicrustacea</taxon>
        <taxon>Malacostraca</taxon>
        <taxon>Eumalacostraca</taxon>
        <taxon>Peracarida</taxon>
        <taxon>Amphipoda</taxon>
        <taxon>Senticaudata</taxon>
        <taxon>Talitrida</taxon>
        <taxon>Talitroidea</taxon>
        <taxon>Hyalellidae</taxon>
        <taxon>Hyalella</taxon>
    </lineage>
</organism>
<dbReference type="Gene3D" id="1.10.560.10">
    <property type="entry name" value="GroEL-like equatorial domain"/>
    <property type="match status" value="1"/>
</dbReference>
<evidence type="ECO:0000256" key="6">
    <source>
        <dbReference type="ARBA" id="ARBA00022840"/>
    </source>
</evidence>
<evidence type="ECO:0000256" key="2">
    <source>
        <dbReference type="ARBA" id="ARBA00008020"/>
    </source>
</evidence>
<keyword evidence="4" id="KW-0963">Cytoplasm</keyword>
<evidence type="ECO:0000256" key="1">
    <source>
        <dbReference type="ARBA" id="ARBA00004496"/>
    </source>
</evidence>
<dbReference type="SUPFAM" id="SSF52029">
    <property type="entry name" value="GroEL apical domain-like"/>
    <property type="match status" value="1"/>
</dbReference>
<dbReference type="AlphaFoldDB" id="A0A979FGL1"/>
<dbReference type="Gene3D" id="3.50.7.10">
    <property type="entry name" value="GroEL"/>
    <property type="match status" value="1"/>
</dbReference>
<evidence type="ECO:0000256" key="11">
    <source>
        <dbReference type="RuleBase" id="RU004187"/>
    </source>
</evidence>
<evidence type="ECO:0000256" key="7">
    <source>
        <dbReference type="ARBA" id="ARBA00023186"/>
    </source>
</evidence>
<name>A0A979FGL1_HYAAZ</name>
<dbReference type="NCBIfam" id="TIGR02346">
    <property type="entry name" value="chap_CCT_theta"/>
    <property type="match status" value="1"/>
</dbReference>
<comment type="subcellular location">
    <subcellularLocation>
        <location evidence="1">Cytoplasm</location>
    </subcellularLocation>
</comment>
<dbReference type="PROSITE" id="PS00995">
    <property type="entry name" value="TCP1_3"/>
    <property type="match status" value="1"/>
</dbReference>
<dbReference type="InterPro" id="IPR002194">
    <property type="entry name" value="Chaperonin_TCP-1_CS"/>
</dbReference>
<dbReference type="InterPro" id="IPR027409">
    <property type="entry name" value="GroEL-like_apical_dom_sf"/>
</dbReference>
<dbReference type="PANTHER" id="PTHR11353">
    <property type="entry name" value="CHAPERONIN"/>
    <property type="match status" value="1"/>
</dbReference>
<dbReference type="GO" id="GO:0051082">
    <property type="term" value="F:unfolded protein binding"/>
    <property type="evidence" value="ECO:0007669"/>
    <property type="project" value="InterPro"/>
</dbReference>
<evidence type="ECO:0000313" key="12">
    <source>
        <dbReference type="Proteomes" id="UP000694843"/>
    </source>
</evidence>
<evidence type="ECO:0000256" key="10">
    <source>
        <dbReference type="ARBA" id="ARBA00064252"/>
    </source>
</evidence>
<dbReference type="InterPro" id="IPR017998">
    <property type="entry name" value="Chaperone_TCP-1"/>
</dbReference>
<evidence type="ECO:0000256" key="8">
    <source>
        <dbReference type="ARBA" id="ARBA00029602"/>
    </source>
</evidence>
<dbReference type="OrthoDB" id="1748577at2759"/>
<evidence type="ECO:0000256" key="9">
    <source>
        <dbReference type="ARBA" id="ARBA00058723"/>
    </source>
</evidence>
<comment type="subunit">
    <text evidence="10">Heterooligomeric complex.</text>
</comment>
<keyword evidence="5 11" id="KW-0547">Nucleotide-binding</keyword>
<dbReference type="GeneID" id="108667501"/>
<evidence type="ECO:0000256" key="4">
    <source>
        <dbReference type="ARBA" id="ARBA00022490"/>
    </source>
</evidence>
<evidence type="ECO:0000313" key="13">
    <source>
        <dbReference type="RefSeq" id="XP_047736061.1"/>
    </source>
</evidence>
<dbReference type="Pfam" id="PF00118">
    <property type="entry name" value="Cpn60_TCP1"/>
    <property type="match status" value="1"/>
</dbReference>
<sequence length="549" mass="60153">MALHVPKAPGFAQMLKDGAKHYSGLEEAVFRNIGACKEFGQTLQTAYGPQGRNKMIINHIEKLFVTNDAATIIKELEIEHPAAKLLVLATEMQEQEAGDGTNWVVIMGSAMLEKAEELIKMGLTPTDVADGYQLAVDKALEILEELECWKVTDNRDLSQVRKALRGTLMSKQYGYEDFLAELIASACISIMPEQTSFNVDNVRICKIGGSGITSSSVVQGMVFKRGVEGNVTEMEKAKIAVYSCPFDITTTETKGTVLINTAVQLESFSRGEEVNMEKQVKALADAGVTVVVAGGKIGDMALHYLNKYNMMAVRITSKWDLRRLCKTVGAVILPKMSMPTPEEIGLCDRVFLDEISLEFISFVVVLKQEASESRIVTVVIRGSTDNLMDDVERAVDDGVNTFKGICRDGRFVAGAGSCEMELSRRIEEYGRQCPGLEQYAIKAFAEALRKFPKILAENCGAPGTETVANLLAKHQEGGHHYGFDCSTGSASVFDAHEKEVFDLMRTKYWALKYAASAACQILRVDQIIMAKRAGGPKARAPGPQDPDDE</sequence>
<proteinExistence type="inferred from homology"/>
<comment type="function">
    <text evidence="9">Molecular chaperone; assists the folding of proteins upon ATP hydrolysis. Known to play a role, in vitro, in the folding of actin and tubulin. Required for correct subcellular localization of pgl-1.</text>
</comment>
<reference evidence="13" key="1">
    <citation type="submission" date="2025-08" db="UniProtKB">
        <authorList>
            <consortium name="RefSeq"/>
        </authorList>
    </citation>
    <scope>IDENTIFICATION</scope>
    <source>
        <tissue evidence="13">Whole organism</tissue>
    </source>
</reference>
<dbReference type="GO" id="GO:0140662">
    <property type="term" value="F:ATP-dependent protein folding chaperone"/>
    <property type="evidence" value="ECO:0007669"/>
    <property type="project" value="InterPro"/>
</dbReference>
<dbReference type="GO" id="GO:0016887">
    <property type="term" value="F:ATP hydrolysis activity"/>
    <property type="evidence" value="ECO:0007669"/>
    <property type="project" value="InterPro"/>
</dbReference>
<dbReference type="SUPFAM" id="SSF54849">
    <property type="entry name" value="GroEL-intermediate domain like"/>
    <property type="match status" value="1"/>
</dbReference>
<keyword evidence="7 11" id="KW-0143">Chaperone</keyword>
<protein>
    <recommendedName>
        <fullName evidence="3">T-complex protein 1 subunit theta</fullName>
    </recommendedName>
    <alternativeName>
        <fullName evidence="8">CCT-theta</fullName>
    </alternativeName>
</protein>